<dbReference type="RefSeq" id="XP_028466772.1">
    <property type="nucleotide sequence ID" value="XM_028609803.1"/>
</dbReference>
<feature type="compositionally biased region" description="Acidic residues" evidence="1">
    <location>
        <begin position="165"/>
        <end position="174"/>
    </location>
</feature>
<proteinExistence type="predicted"/>
<dbReference type="Proteomes" id="UP000272025">
    <property type="component" value="Unassembled WGS sequence"/>
</dbReference>
<dbReference type="GeneID" id="39578281"/>
<gene>
    <name evidence="2" type="ORF">SODALDRAFT_323456</name>
</gene>
<evidence type="ECO:0000313" key="2">
    <source>
        <dbReference type="EMBL" id="ROT38966.1"/>
    </source>
</evidence>
<sequence length="174" mass="19857">MDVDVVLSSQDVAPGLPQLRGSQSRQEYYIRMAKNYARDLTNSDLFQGVLHNLIFDRLPPVLENRIPKLLLEEGFGQPMCNARQQPKLLLRIALITNDPEVCPEDASDFLPVFAPRGSHEEIPIGSVKCREGKVDMDELQSVLCGLRIRSQTQPEEEVQNHQHMDEEEPEEVFY</sequence>
<reference evidence="2 3" key="1">
    <citation type="journal article" date="2018" name="Mol. Ecol.">
        <title>The obligate alkalophilic soda-lake fungus Sodiomyces alkalinus has shifted to a protein diet.</title>
        <authorList>
            <person name="Grum-Grzhimaylo A.A."/>
            <person name="Falkoski D.L."/>
            <person name="van den Heuvel J."/>
            <person name="Valero-Jimenez C.A."/>
            <person name="Min B."/>
            <person name="Choi I.G."/>
            <person name="Lipzen A."/>
            <person name="Daum C.G."/>
            <person name="Aanen D.K."/>
            <person name="Tsang A."/>
            <person name="Henrissat B."/>
            <person name="Bilanenko E.N."/>
            <person name="de Vries R.P."/>
            <person name="van Kan J.A.L."/>
            <person name="Grigoriev I.V."/>
            <person name="Debets A.J.M."/>
        </authorList>
    </citation>
    <scope>NUCLEOTIDE SEQUENCE [LARGE SCALE GENOMIC DNA]</scope>
    <source>
        <strain evidence="2 3">F11</strain>
    </source>
</reference>
<keyword evidence="3" id="KW-1185">Reference proteome</keyword>
<evidence type="ECO:0000256" key="1">
    <source>
        <dbReference type="SAM" id="MobiDB-lite"/>
    </source>
</evidence>
<dbReference type="EMBL" id="ML119054">
    <property type="protein sequence ID" value="ROT38966.1"/>
    <property type="molecule type" value="Genomic_DNA"/>
</dbReference>
<protein>
    <submittedName>
        <fullName evidence="2">Uncharacterized protein</fullName>
    </submittedName>
</protein>
<name>A0A3N2PX25_SODAK</name>
<evidence type="ECO:0000313" key="3">
    <source>
        <dbReference type="Proteomes" id="UP000272025"/>
    </source>
</evidence>
<accession>A0A3N2PX25</accession>
<dbReference type="AlphaFoldDB" id="A0A3N2PX25"/>
<feature type="region of interest" description="Disordered" evidence="1">
    <location>
        <begin position="153"/>
        <end position="174"/>
    </location>
</feature>
<organism evidence="2 3">
    <name type="scientific">Sodiomyces alkalinus (strain CBS 110278 / VKM F-3762 / F11)</name>
    <name type="common">Alkaliphilic filamentous fungus</name>
    <dbReference type="NCBI Taxonomy" id="1314773"/>
    <lineage>
        <taxon>Eukaryota</taxon>
        <taxon>Fungi</taxon>
        <taxon>Dikarya</taxon>
        <taxon>Ascomycota</taxon>
        <taxon>Pezizomycotina</taxon>
        <taxon>Sordariomycetes</taxon>
        <taxon>Hypocreomycetidae</taxon>
        <taxon>Glomerellales</taxon>
        <taxon>Plectosphaerellaceae</taxon>
        <taxon>Sodiomyces</taxon>
    </lineage>
</organism>